<dbReference type="OrthoDB" id="9801773at2"/>
<keyword evidence="3" id="KW-1185">Reference proteome</keyword>
<dbReference type="RefSeq" id="WP_015937974.1">
    <property type="nucleotide sequence ID" value="NC_011886.1"/>
</dbReference>
<dbReference type="KEGG" id="ach:Achl_2813"/>
<evidence type="ECO:0000313" key="3">
    <source>
        <dbReference type="Proteomes" id="UP000002505"/>
    </source>
</evidence>
<organism evidence="2 3">
    <name type="scientific">Pseudarthrobacter chlorophenolicus (strain ATCC 700700 / DSM 12829 / CIP 107037 / JCM 12360 / KCTC 9906 / NCIMB 13794 / A6)</name>
    <name type="common">Arthrobacter chlorophenolicus</name>
    <dbReference type="NCBI Taxonomy" id="452863"/>
    <lineage>
        <taxon>Bacteria</taxon>
        <taxon>Bacillati</taxon>
        <taxon>Actinomycetota</taxon>
        <taxon>Actinomycetes</taxon>
        <taxon>Micrococcales</taxon>
        <taxon>Micrococcaceae</taxon>
        <taxon>Pseudarthrobacter</taxon>
    </lineage>
</organism>
<evidence type="ECO:0008006" key="4">
    <source>
        <dbReference type="Google" id="ProtNLM"/>
    </source>
</evidence>
<protein>
    <recommendedName>
        <fullName evidence="4">Cyclase/dehydrase</fullName>
    </recommendedName>
</protein>
<dbReference type="eggNOG" id="COG4276">
    <property type="taxonomic scope" value="Bacteria"/>
</dbReference>
<reference evidence="2" key="1">
    <citation type="submission" date="2009-01" db="EMBL/GenBank/DDBJ databases">
        <title>Complete sequence of chromosome of Arthrobacter chlorophenolicus A6.</title>
        <authorList>
            <consortium name="US DOE Joint Genome Institute"/>
            <person name="Lucas S."/>
            <person name="Copeland A."/>
            <person name="Lapidus A."/>
            <person name="Glavina del Rio T."/>
            <person name="Tice H."/>
            <person name="Bruce D."/>
            <person name="Goodwin L."/>
            <person name="Pitluck S."/>
            <person name="Goltsman E."/>
            <person name="Clum A."/>
            <person name="Larimer F."/>
            <person name="Land M."/>
            <person name="Hauser L."/>
            <person name="Kyrpides N."/>
            <person name="Mikhailova N."/>
            <person name="Jansson J."/>
            <person name="Richardson P."/>
        </authorList>
    </citation>
    <scope>NUCLEOTIDE SEQUENCE [LARGE SCALE GENOMIC DNA]</scope>
    <source>
        <strain evidence="2">A6</strain>
    </source>
</reference>
<dbReference type="Proteomes" id="UP000002505">
    <property type="component" value="Chromosome"/>
</dbReference>
<sequence>MTTSFVCRTESPLPVEQLFDRARSIDLHVDSQRTSGERAVGGVTQGLIGEGGEVTWRARHFGVPLTMTSRVTHLDFPHSFTDVQVKGPFKAFRHVHGFEAKATGSIMTDRVEFSAPLGVLGRAVERFVLRRYLERLIIDRGRFLAREGQDGEGQDGSRPDGGTHRM</sequence>
<evidence type="ECO:0000313" key="2">
    <source>
        <dbReference type="EMBL" id="ACL40778.1"/>
    </source>
</evidence>
<dbReference type="EMBL" id="CP001341">
    <property type="protein sequence ID" value="ACL40778.1"/>
    <property type="molecule type" value="Genomic_DNA"/>
</dbReference>
<dbReference type="SUPFAM" id="SSF55961">
    <property type="entry name" value="Bet v1-like"/>
    <property type="match status" value="1"/>
</dbReference>
<accession>B8HDR0</accession>
<dbReference type="CDD" id="cd07820">
    <property type="entry name" value="SRPBCC_3"/>
    <property type="match status" value="1"/>
</dbReference>
<dbReference type="InterPro" id="IPR023393">
    <property type="entry name" value="START-like_dom_sf"/>
</dbReference>
<dbReference type="HOGENOM" id="CLU_112936_0_0_11"/>
<dbReference type="Gene3D" id="3.30.530.20">
    <property type="match status" value="1"/>
</dbReference>
<dbReference type="AlphaFoldDB" id="B8HDR0"/>
<proteinExistence type="predicted"/>
<feature type="region of interest" description="Disordered" evidence="1">
    <location>
        <begin position="147"/>
        <end position="166"/>
    </location>
</feature>
<gene>
    <name evidence="2" type="ordered locus">Achl_2813</name>
</gene>
<name>B8HDR0_PSECP</name>
<evidence type="ECO:0000256" key="1">
    <source>
        <dbReference type="SAM" id="MobiDB-lite"/>
    </source>
</evidence>
<dbReference type="STRING" id="452863.Achl_2813"/>